<dbReference type="Pfam" id="PF00888">
    <property type="entry name" value="Cullin"/>
    <property type="match status" value="2"/>
</dbReference>
<evidence type="ECO:0000256" key="2">
    <source>
        <dbReference type="PROSITE-ProRule" id="PRU00330"/>
    </source>
</evidence>
<evidence type="ECO:0000313" key="6">
    <source>
        <dbReference type="Proteomes" id="UP001234989"/>
    </source>
</evidence>
<evidence type="ECO:0000256" key="1">
    <source>
        <dbReference type="ARBA" id="ARBA00006019"/>
    </source>
</evidence>
<dbReference type="EMBL" id="CP133621">
    <property type="protein sequence ID" value="WMV49621.1"/>
    <property type="molecule type" value="Genomic_DNA"/>
</dbReference>
<evidence type="ECO:0000256" key="3">
    <source>
        <dbReference type="RuleBase" id="RU003829"/>
    </source>
</evidence>
<dbReference type="GO" id="GO:0006511">
    <property type="term" value="P:ubiquitin-dependent protein catabolic process"/>
    <property type="evidence" value="ECO:0007669"/>
    <property type="project" value="InterPro"/>
</dbReference>
<name>A0AAF0ZSA6_SOLVR</name>
<sequence length="180" mass="20731">MLKAEKCLKKEKDRVSHYLHVVSKTKLLEKVQYELLVVYTNQLLENEHSGCRVLLRDDDKAEDTTNSKSETPFFVRKLVELYDMAYVTNCFANNSIFHKALNEAFKVFYNKIVSGFSSAELLASYCDNILKKGESVKLSDDAIEETLDKVVKLLAYIIDKDLVSEKLQDNKIARLKLKIK</sequence>
<dbReference type="AlphaFoldDB" id="A0AAF0ZSA6"/>
<dbReference type="SUPFAM" id="SSF74788">
    <property type="entry name" value="Cullin repeat-like"/>
    <property type="match status" value="1"/>
</dbReference>
<reference evidence="5" key="1">
    <citation type="submission" date="2023-08" db="EMBL/GenBank/DDBJ databases">
        <title>A de novo genome assembly of Solanum verrucosum Schlechtendal, a Mexican diploid species geographically isolated from the other diploid A-genome species in potato relatives.</title>
        <authorList>
            <person name="Hosaka K."/>
        </authorList>
    </citation>
    <scope>NUCLEOTIDE SEQUENCE</scope>
    <source>
        <tissue evidence="5">Young leaves</tissue>
    </source>
</reference>
<evidence type="ECO:0000313" key="5">
    <source>
        <dbReference type="EMBL" id="WMV49621.1"/>
    </source>
</evidence>
<dbReference type="InterPro" id="IPR016158">
    <property type="entry name" value="Cullin_homology"/>
</dbReference>
<gene>
    <name evidence="5" type="ORF">MTR67_043006</name>
</gene>
<keyword evidence="6" id="KW-1185">Reference proteome</keyword>
<comment type="similarity">
    <text evidence="1 2 3">Belongs to the cullin family.</text>
</comment>
<dbReference type="GO" id="GO:0031625">
    <property type="term" value="F:ubiquitin protein ligase binding"/>
    <property type="evidence" value="ECO:0007669"/>
    <property type="project" value="InterPro"/>
</dbReference>
<protein>
    <recommendedName>
        <fullName evidence="4">Cullin family profile domain-containing protein</fullName>
    </recommendedName>
</protein>
<dbReference type="InterPro" id="IPR045093">
    <property type="entry name" value="Cullin"/>
</dbReference>
<dbReference type="Gene3D" id="1.20.1310.10">
    <property type="entry name" value="Cullin Repeats"/>
    <property type="match status" value="3"/>
</dbReference>
<organism evidence="5 6">
    <name type="scientific">Solanum verrucosum</name>
    <dbReference type="NCBI Taxonomy" id="315347"/>
    <lineage>
        <taxon>Eukaryota</taxon>
        <taxon>Viridiplantae</taxon>
        <taxon>Streptophyta</taxon>
        <taxon>Embryophyta</taxon>
        <taxon>Tracheophyta</taxon>
        <taxon>Spermatophyta</taxon>
        <taxon>Magnoliopsida</taxon>
        <taxon>eudicotyledons</taxon>
        <taxon>Gunneridae</taxon>
        <taxon>Pentapetalae</taxon>
        <taxon>asterids</taxon>
        <taxon>lamiids</taxon>
        <taxon>Solanales</taxon>
        <taxon>Solanaceae</taxon>
        <taxon>Solanoideae</taxon>
        <taxon>Solaneae</taxon>
        <taxon>Solanum</taxon>
    </lineage>
</organism>
<dbReference type="Proteomes" id="UP001234989">
    <property type="component" value="Chromosome 10"/>
</dbReference>
<dbReference type="InterPro" id="IPR036317">
    <property type="entry name" value="Cullin_homology_sf"/>
</dbReference>
<dbReference type="InterPro" id="IPR016159">
    <property type="entry name" value="Cullin_repeat-like_dom_sf"/>
</dbReference>
<evidence type="ECO:0000259" key="4">
    <source>
        <dbReference type="PROSITE" id="PS50069"/>
    </source>
</evidence>
<dbReference type="InterPro" id="IPR001373">
    <property type="entry name" value="Cullin_N"/>
</dbReference>
<proteinExistence type="inferred from homology"/>
<dbReference type="PROSITE" id="PS50069">
    <property type="entry name" value="CULLIN_2"/>
    <property type="match status" value="1"/>
</dbReference>
<dbReference type="SUPFAM" id="SSF75632">
    <property type="entry name" value="Cullin homology domain"/>
    <property type="match status" value="1"/>
</dbReference>
<accession>A0AAF0ZSA6</accession>
<dbReference type="PANTHER" id="PTHR11932">
    <property type="entry name" value="CULLIN"/>
    <property type="match status" value="1"/>
</dbReference>
<feature type="domain" description="Cullin family profile" evidence="4">
    <location>
        <begin position="117"/>
        <end position="175"/>
    </location>
</feature>